<accession>A0A0E0PC13</accession>
<keyword evidence="3" id="KW-1185">Reference proteome</keyword>
<organism evidence="2 3">
    <name type="scientific">Oryza rufipogon</name>
    <name type="common">Brownbeard rice</name>
    <name type="synonym">Asian wild rice</name>
    <dbReference type="NCBI Taxonomy" id="4529"/>
    <lineage>
        <taxon>Eukaryota</taxon>
        <taxon>Viridiplantae</taxon>
        <taxon>Streptophyta</taxon>
        <taxon>Embryophyta</taxon>
        <taxon>Tracheophyta</taxon>
        <taxon>Spermatophyta</taxon>
        <taxon>Magnoliopsida</taxon>
        <taxon>Liliopsida</taxon>
        <taxon>Poales</taxon>
        <taxon>Poaceae</taxon>
        <taxon>BOP clade</taxon>
        <taxon>Oryzoideae</taxon>
        <taxon>Oryzeae</taxon>
        <taxon>Oryzinae</taxon>
        <taxon>Oryza</taxon>
    </lineage>
</organism>
<name>A0A0E0PC13_ORYRU</name>
<dbReference type="AlphaFoldDB" id="A0A0E0PC13"/>
<evidence type="ECO:0000313" key="3">
    <source>
        <dbReference type="Proteomes" id="UP000008022"/>
    </source>
</evidence>
<reference evidence="3" key="1">
    <citation type="submission" date="2013-06" db="EMBL/GenBank/DDBJ databases">
        <authorList>
            <person name="Zhao Q."/>
        </authorList>
    </citation>
    <scope>NUCLEOTIDE SEQUENCE</scope>
    <source>
        <strain evidence="3">cv. W1943</strain>
    </source>
</reference>
<proteinExistence type="predicted"/>
<evidence type="ECO:0000313" key="2">
    <source>
        <dbReference type="EnsemblPlants" id="ORUFI04G21500.1"/>
    </source>
</evidence>
<evidence type="ECO:0000256" key="1">
    <source>
        <dbReference type="SAM" id="MobiDB-lite"/>
    </source>
</evidence>
<dbReference type="Gramene" id="ORUFI04G21500.1">
    <property type="protein sequence ID" value="ORUFI04G21500.1"/>
    <property type="gene ID" value="ORUFI04G21500"/>
</dbReference>
<feature type="region of interest" description="Disordered" evidence="1">
    <location>
        <begin position="33"/>
        <end position="154"/>
    </location>
</feature>
<sequence length="185" mass="19719">MLVRLEAEEEAVALRGGGAAWHRSSPHHISVQWPPPCHGIPLADGNEADERAGGGSQSELRPTQGRAGGRRPAEERAQASTRGEQVGGKRLTGAASREAAAGRQTSTEVVTTDSCPDRVIIPDPTPKIWDWEETEGIGKRRRSGGDNGEEARNDTCCLRLSPDGIGRKAKTRVETCLAVRVVAIG</sequence>
<feature type="compositionally biased region" description="Polar residues" evidence="1">
    <location>
        <begin position="103"/>
        <end position="114"/>
    </location>
</feature>
<dbReference type="HOGENOM" id="CLU_1463542_0_0_1"/>
<dbReference type="EnsemblPlants" id="ORUFI04G21500.1">
    <property type="protein sequence ID" value="ORUFI04G21500.1"/>
    <property type="gene ID" value="ORUFI04G21500"/>
</dbReference>
<reference evidence="2" key="2">
    <citation type="submission" date="2015-06" db="UniProtKB">
        <authorList>
            <consortium name="EnsemblPlants"/>
        </authorList>
    </citation>
    <scope>IDENTIFICATION</scope>
</reference>
<dbReference type="STRING" id="4529.A0A0E0PC13"/>
<dbReference type="Proteomes" id="UP000008022">
    <property type="component" value="Unassembled WGS sequence"/>
</dbReference>
<protein>
    <submittedName>
        <fullName evidence="2">Uncharacterized protein</fullName>
    </submittedName>
</protein>